<organism evidence="2 3">
    <name type="scientific">Burkholderia singularis</name>
    <dbReference type="NCBI Taxonomy" id="1503053"/>
    <lineage>
        <taxon>Bacteria</taxon>
        <taxon>Pseudomonadati</taxon>
        <taxon>Pseudomonadota</taxon>
        <taxon>Betaproteobacteria</taxon>
        <taxon>Burkholderiales</taxon>
        <taxon>Burkholderiaceae</taxon>
        <taxon>Burkholderia</taxon>
        <taxon>pseudomallei group</taxon>
    </lineage>
</organism>
<gene>
    <name evidence="2" type="ORF">WS67_20255</name>
</gene>
<dbReference type="EMBL" id="LOWA01000049">
    <property type="protein sequence ID" value="KVE24883.1"/>
    <property type="molecule type" value="Genomic_DNA"/>
</dbReference>
<keyword evidence="3" id="KW-1185">Reference proteome</keyword>
<feature type="signal peptide" evidence="1">
    <location>
        <begin position="1"/>
        <end position="23"/>
    </location>
</feature>
<protein>
    <recommendedName>
        <fullName evidence="4">Secreted protein</fullName>
    </recommendedName>
</protein>
<dbReference type="AlphaFoldDB" id="A0A103DY75"/>
<comment type="caution">
    <text evidence="2">The sequence shown here is derived from an EMBL/GenBank/DDBJ whole genome shotgun (WGS) entry which is preliminary data.</text>
</comment>
<keyword evidence="1" id="KW-0732">Signal</keyword>
<reference evidence="2 3" key="1">
    <citation type="submission" date="2015-11" db="EMBL/GenBank/DDBJ databases">
        <title>Expanding the genomic diversity of Burkholderia species for the development of highly accurate diagnostics.</title>
        <authorList>
            <person name="Sahl J."/>
            <person name="Keim P."/>
            <person name="Wagner D."/>
        </authorList>
    </citation>
    <scope>NUCLEOTIDE SEQUENCE [LARGE SCALE GENOMIC DNA]</scope>
    <source>
        <strain evidence="2 3">TSV85</strain>
    </source>
</reference>
<evidence type="ECO:0008006" key="4">
    <source>
        <dbReference type="Google" id="ProtNLM"/>
    </source>
</evidence>
<evidence type="ECO:0000313" key="2">
    <source>
        <dbReference type="EMBL" id="KVE24883.1"/>
    </source>
</evidence>
<proteinExistence type="predicted"/>
<name>A0A103DY75_9BURK</name>
<evidence type="ECO:0000313" key="3">
    <source>
        <dbReference type="Proteomes" id="UP000062788"/>
    </source>
</evidence>
<accession>A0A103DY75</accession>
<sequence length="98" mass="10805">MRTRRLVFAFAVANGIAWLTLEAADAATARRHAPNSANRSLHWSACRPLRRVPPTSSRRLAPRASCRTAFRGIPRRRDGSALPCCPAATRFARPAPNE</sequence>
<dbReference type="Proteomes" id="UP000062788">
    <property type="component" value="Unassembled WGS sequence"/>
</dbReference>
<feature type="chain" id="PRO_5007114296" description="Secreted protein" evidence="1">
    <location>
        <begin position="24"/>
        <end position="98"/>
    </location>
</feature>
<evidence type="ECO:0000256" key="1">
    <source>
        <dbReference type="SAM" id="SignalP"/>
    </source>
</evidence>